<gene>
    <name evidence="1" type="ORF">D7D52_10335</name>
</gene>
<accession>A0A386ZC51</accession>
<dbReference type="KEGG" id="nyu:D7D52_10335"/>
<name>A0A386ZC51_9NOCA</name>
<protein>
    <submittedName>
        <fullName evidence="1">Transcriptional regulator</fullName>
    </submittedName>
</protein>
<keyword evidence="2" id="KW-1185">Reference proteome</keyword>
<evidence type="ECO:0000313" key="1">
    <source>
        <dbReference type="EMBL" id="AYF74195.1"/>
    </source>
</evidence>
<organism evidence="1 2">
    <name type="scientific">Nocardia yunnanensis</name>
    <dbReference type="NCBI Taxonomy" id="2382165"/>
    <lineage>
        <taxon>Bacteria</taxon>
        <taxon>Bacillati</taxon>
        <taxon>Actinomycetota</taxon>
        <taxon>Actinomycetes</taxon>
        <taxon>Mycobacteriales</taxon>
        <taxon>Nocardiaceae</taxon>
        <taxon>Nocardia</taxon>
    </lineage>
</organism>
<reference evidence="1 2" key="1">
    <citation type="submission" date="2018-09" db="EMBL/GenBank/DDBJ databases">
        <title>Nocardia yunnanensis sp. nov., an actinomycete isolated from a soil sample.</title>
        <authorList>
            <person name="Zhang J."/>
        </authorList>
    </citation>
    <scope>NUCLEOTIDE SEQUENCE [LARGE SCALE GENOMIC DNA]</scope>
    <source>
        <strain evidence="1 2">CFHS0054</strain>
    </source>
</reference>
<dbReference type="OrthoDB" id="3568381at2"/>
<dbReference type="AlphaFoldDB" id="A0A386ZC51"/>
<proteinExistence type="predicted"/>
<dbReference type="EMBL" id="CP032568">
    <property type="protein sequence ID" value="AYF74195.1"/>
    <property type="molecule type" value="Genomic_DNA"/>
</dbReference>
<dbReference type="Proteomes" id="UP000267164">
    <property type="component" value="Chromosome"/>
</dbReference>
<sequence length="181" mass="20203">MPPGLAESHIRDFRERGWISRFHFATDAGWSLTASGRRENERLLADELAECGAKPLVETVYRAFLPPNTRLVQACTAWQLTILPDGSIRDNDHHDTQHDARILAELSSLADELLPLTTELTDRISRFSGYHSRFSTALSQAADNPDMVTGIKNGSAHQVWFELHEDLLATLGIDRSLPSTP</sequence>
<evidence type="ECO:0000313" key="2">
    <source>
        <dbReference type="Proteomes" id="UP000267164"/>
    </source>
</evidence>